<dbReference type="Gene3D" id="1.10.1140.10">
    <property type="entry name" value="Bovine Mitochondrial F1-atpase, Atp Synthase Beta Chain, Chain D, domain 3"/>
    <property type="match status" value="1"/>
</dbReference>
<comment type="subcellular location">
    <subcellularLocation>
        <location evidence="1 14">Cell membrane</location>
        <topology evidence="1 14">Peripheral membrane protein</topology>
    </subcellularLocation>
</comment>
<evidence type="ECO:0000256" key="3">
    <source>
        <dbReference type="ARBA" id="ARBA00022448"/>
    </source>
</evidence>
<dbReference type="SUPFAM" id="SSF52540">
    <property type="entry name" value="P-loop containing nucleoside triphosphate hydrolases"/>
    <property type="match status" value="1"/>
</dbReference>
<dbReference type="InterPro" id="IPR000194">
    <property type="entry name" value="ATPase_F1/V1/A1_a/bsu_nucl-bd"/>
</dbReference>
<protein>
    <recommendedName>
        <fullName evidence="14">ATP synthase subunit beta</fullName>
        <ecNumber evidence="14">7.1.2.2</ecNumber>
    </recommendedName>
    <alternativeName>
        <fullName evidence="14">ATP synthase F1 sector subunit beta</fullName>
    </alternativeName>
    <alternativeName>
        <fullName evidence="14">F-ATPase subunit beta</fullName>
    </alternativeName>
</protein>
<dbReference type="Proteomes" id="UP000315003">
    <property type="component" value="Chromosome"/>
</dbReference>
<dbReference type="GO" id="GO:0005524">
    <property type="term" value="F:ATP binding"/>
    <property type="evidence" value="ECO:0007669"/>
    <property type="project" value="UniProtKB-UniRule"/>
</dbReference>
<evidence type="ECO:0000256" key="10">
    <source>
        <dbReference type="ARBA" id="ARBA00023196"/>
    </source>
</evidence>
<dbReference type="GO" id="GO:0046933">
    <property type="term" value="F:proton-transporting ATP synthase activity, rotational mechanism"/>
    <property type="evidence" value="ECO:0007669"/>
    <property type="project" value="UniProtKB-UniRule"/>
</dbReference>
<organism evidence="16 17">
    <name type="scientific">Stieleria bergensis</name>
    <dbReference type="NCBI Taxonomy" id="2528025"/>
    <lineage>
        <taxon>Bacteria</taxon>
        <taxon>Pseudomonadati</taxon>
        <taxon>Planctomycetota</taxon>
        <taxon>Planctomycetia</taxon>
        <taxon>Pirellulales</taxon>
        <taxon>Pirellulaceae</taxon>
        <taxon>Stieleria</taxon>
    </lineage>
</organism>
<dbReference type="InterPro" id="IPR005722">
    <property type="entry name" value="ATP_synth_F1_bsu"/>
</dbReference>
<evidence type="ECO:0000256" key="14">
    <source>
        <dbReference type="HAMAP-Rule" id="MF_01347"/>
    </source>
</evidence>
<gene>
    <name evidence="14 16" type="primary">atpD</name>
    <name evidence="16" type="ORF">SV7mr_10310</name>
</gene>
<dbReference type="InterPro" id="IPR004100">
    <property type="entry name" value="ATPase_F1/V1/A1_a/bsu_N"/>
</dbReference>
<comment type="catalytic activity">
    <reaction evidence="14">
        <text>ATP + H2O + 4 H(+)(in) = ADP + phosphate + 5 H(+)(out)</text>
        <dbReference type="Rhea" id="RHEA:57720"/>
        <dbReference type="ChEBI" id="CHEBI:15377"/>
        <dbReference type="ChEBI" id="CHEBI:15378"/>
        <dbReference type="ChEBI" id="CHEBI:30616"/>
        <dbReference type="ChEBI" id="CHEBI:43474"/>
        <dbReference type="ChEBI" id="CHEBI:456216"/>
        <dbReference type="EC" id="7.1.2.2"/>
    </reaction>
</comment>
<keyword evidence="4 14" id="KW-0547">Nucleotide-binding</keyword>
<evidence type="ECO:0000313" key="16">
    <source>
        <dbReference type="EMBL" id="QDT58538.1"/>
    </source>
</evidence>
<dbReference type="InterPro" id="IPR055190">
    <property type="entry name" value="ATP-synt_VA_C"/>
</dbReference>
<dbReference type="CDD" id="cd01133">
    <property type="entry name" value="F1-ATPase_beta_CD"/>
    <property type="match status" value="1"/>
</dbReference>
<keyword evidence="10 14" id="KW-0139">CF(1)</keyword>
<dbReference type="GO" id="GO:0046962">
    <property type="term" value="F:sodium-transporting ATPase activity, rotational mechanism"/>
    <property type="evidence" value="ECO:0007669"/>
    <property type="project" value="UniProtKB-EC"/>
</dbReference>
<dbReference type="GO" id="GO:0005886">
    <property type="term" value="C:plasma membrane"/>
    <property type="evidence" value="ECO:0007669"/>
    <property type="project" value="UniProtKB-SubCell"/>
</dbReference>
<dbReference type="PANTHER" id="PTHR15184:SF71">
    <property type="entry name" value="ATP SYNTHASE SUBUNIT BETA, MITOCHONDRIAL"/>
    <property type="match status" value="1"/>
</dbReference>
<feature type="binding site" evidence="14">
    <location>
        <begin position="161"/>
        <end position="168"/>
    </location>
    <ligand>
        <name>ATP</name>
        <dbReference type="ChEBI" id="CHEBI:30616"/>
    </ligand>
</feature>
<dbReference type="InterPro" id="IPR036121">
    <property type="entry name" value="ATPase_F1/V1/A1_a/bsu_N_sf"/>
</dbReference>
<dbReference type="FunFam" id="1.10.1140.10:FF:000001">
    <property type="entry name" value="ATP synthase subunit beta"/>
    <property type="match status" value="1"/>
</dbReference>
<dbReference type="SUPFAM" id="SSF47917">
    <property type="entry name" value="C-terminal domain of alpha and beta subunits of F1 ATP synthase"/>
    <property type="match status" value="1"/>
</dbReference>
<evidence type="ECO:0000256" key="4">
    <source>
        <dbReference type="ARBA" id="ARBA00022741"/>
    </source>
</evidence>
<keyword evidence="5 14" id="KW-0375">Hydrogen ion transport</keyword>
<dbReference type="AlphaFoldDB" id="A0A517SQZ7"/>
<evidence type="ECO:0000256" key="13">
    <source>
        <dbReference type="ARBA" id="ARBA00059242"/>
    </source>
</evidence>
<dbReference type="CDD" id="cd18110">
    <property type="entry name" value="ATP-synt_F1_beta_C"/>
    <property type="match status" value="1"/>
</dbReference>
<evidence type="ECO:0000259" key="15">
    <source>
        <dbReference type="SMART" id="SM00382"/>
    </source>
</evidence>
<dbReference type="SMART" id="SM00382">
    <property type="entry name" value="AAA"/>
    <property type="match status" value="1"/>
</dbReference>
<dbReference type="EC" id="7.1.2.2" evidence="14"/>
<dbReference type="CDD" id="cd18115">
    <property type="entry name" value="ATP-synt_F1_beta_N"/>
    <property type="match status" value="1"/>
</dbReference>
<dbReference type="HAMAP" id="MF_01347">
    <property type="entry name" value="ATP_synth_beta_bact"/>
    <property type="match status" value="1"/>
</dbReference>
<keyword evidence="9 14" id="KW-0472">Membrane</keyword>
<dbReference type="InterPro" id="IPR020003">
    <property type="entry name" value="ATPase_a/bsu_AS"/>
</dbReference>
<keyword evidence="11 14" id="KW-0066">ATP synthesis</keyword>
<keyword evidence="6 14" id="KW-0067">ATP-binding</keyword>
<evidence type="ECO:0000256" key="6">
    <source>
        <dbReference type="ARBA" id="ARBA00022840"/>
    </source>
</evidence>
<dbReference type="GO" id="GO:0045259">
    <property type="term" value="C:proton-transporting ATP synthase complex"/>
    <property type="evidence" value="ECO:0007669"/>
    <property type="project" value="UniProtKB-KW"/>
</dbReference>
<comment type="function">
    <text evidence="14">Produces ATP from ADP in the presence of a proton gradient across the membrane. The catalytic sites are hosted primarily by the beta subunits.</text>
</comment>
<name>A0A517SQZ7_9BACT</name>
<keyword evidence="7 14" id="KW-1278">Translocase</keyword>
<dbReference type="EMBL" id="CP036272">
    <property type="protein sequence ID" value="QDT58538.1"/>
    <property type="molecule type" value="Genomic_DNA"/>
</dbReference>
<evidence type="ECO:0000256" key="7">
    <source>
        <dbReference type="ARBA" id="ARBA00022967"/>
    </source>
</evidence>
<accession>A0A517SQZ7</accession>
<dbReference type="Gene3D" id="3.40.50.300">
    <property type="entry name" value="P-loop containing nucleotide triphosphate hydrolases"/>
    <property type="match status" value="1"/>
</dbReference>
<evidence type="ECO:0000256" key="9">
    <source>
        <dbReference type="ARBA" id="ARBA00023136"/>
    </source>
</evidence>
<sequence length="482" mass="52593">MSTATETRVVGKVTQVIGSTFDAEFPEGQLPAIYNALAIKSEHKGVTIDLVGEVQQHLGGGRVRAIALGSTDGMMRGMDVVDTGSPVSVPVGKETLGRVFNVLGKPIDKRGDVVAEDHWPIHRQAPPVNELSTNTELFETGIKVVDLLTPFVRGGKAGLFGGAGLGKTVILTELIARIASSHGGYSVFAGVGERTREGTDLWLEMQETEIGQTGRKVIEQTCMVFGQMNEPPGSRLRVALSALTMAEYFRDTTGADTLLFVDNIFRFSQAGSEVSALLGRMPSAVGYQPTLATEMGALQERITSTKQGAITSVQAVYVPADDPTDPAPATAFGQLDAFIYLERSISEKGIYPAIDPLASNSRILDPQYVGDRHYTIARRVQTILQRYRELQDIIAILGVDELNEDDKTVVHRARRIERFLSQPFLVAEVFTGKAGEITSLEDTIRSFEEICDGKWDHLPEQAFMYVGTIEQAEEQAKKMEQK</sequence>
<comment type="function">
    <text evidence="13">Produces ATP from ADP in the presence of a sodium ion gradient across the membrane. The beta chain is the catalytic subunit.</text>
</comment>
<dbReference type="FunFam" id="3.40.50.300:FF:000004">
    <property type="entry name" value="ATP synthase subunit beta"/>
    <property type="match status" value="1"/>
</dbReference>
<comment type="catalytic activity">
    <reaction evidence="12">
        <text>4 Na(+)(in) + ATP + H2O = 4 Na(+)(out) + ADP + phosphate + H(+)</text>
        <dbReference type="Rhea" id="RHEA:58156"/>
        <dbReference type="ChEBI" id="CHEBI:15377"/>
        <dbReference type="ChEBI" id="CHEBI:15378"/>
        <dbReference type="ChEBI" id="CHEBI:29101"/>
        <dbReference type="ChEBI" id="CHEBI:30616"/>
        <dbReference type="ChEBI" id="CHEBI:43474"/>
        <dbReference type="ChEBI" id="CHEBI:456216"/>
        <dbReference type="EC" id="7.2.2.1"/>
    </reaction>
</comment>
<reference evidence="16 17" key="1">
    <citation type="submission" date="2019-02" db="EMBL/GenBank/DDBJ databases">
        <title>Deep-cultivation of Planctomycetes and their phenomic and genomic characterization uncovers novel biology.</title>
        <authorList>
            <person name="Wiegand S."/>
            <person name="Jogler M."/>
            <person name="Boedeker C."/>
            <person name="Pinto D."/>
            <person name="Vollmers J."/>
            <person name="Rivas-Marin E."/>
            <person name="Kohn T."/>
            <person name="Peeters S.H."/>
            <person name="Heuer A."/>
            <person name="Rast P."/>
            <person name="Oberbeckmann S."/>
            <person name="Bunk B."/>
            <person name="Jeske O."/>
            <person name="Meyerdierks A."/>
            <person name="Storesund J.E."/>
            <person name="Kallscheuer N."/>
            <person name="Luecker S."/>
            <person name="Lage O.M."/>
            <person name="Pohl T."/>
            <person name="Merkel B.J."/>
            <person name="Hornburger P."/>
            <person name="Mueller R.-W."/>
            <person name="Bruemmer F."/>
            <person name="Labrenz M."/>
            <person name="Spormann A.M."/>
            <person name="Op den Camp H."/>
            <person name="Overmann J."/>
            <person name="Amann R."/>
            <person name="Jetten M.S.M."/>
            <person name="Mascher T."/>
            <person name="Medema M.H."/>
            <person name="Devos D.P."/>
            <person name="Kaster A.-K."/>
            <person name="Ovreas L."/>
            <person name="Rohde M."/>
            <person name="Galperin M.Y."/>
            <person name="Jogler C."/>
        </authorList>
    </citation>
    <scope>NUCLEOTIDE SEQUENCE [LARGE SCALE GENOMIC DNA]</scope>
    <source>
        <strain evidence="16 17">SV_7m_r</strain>
    </source>
</reference>
<feature type="domain" description="AAA+ ATPase" evidence="15">
    <location>
        <begin position="153"/>
        <end position="424"/>
    </location>
</feature>
<keyword evidence="8 14" id="KW-0406">Ion transport</keyword>
<dbReference type="InterPro" id="IPR027417">
    <property type="entry name" value="P-loop_NTPase"/>
</dbReference>
<dbReference type="Gene3D" id="2.40.10.170">
    <property type="match status" value="1"/>
</dbReference>
<comment type="similarity">
    <text evidence="2 14">Belongs to the ATPase alpha/beta chains family.</text>
</comment>
<dbReference type="OrthoDB" id="9801639at2"/>
<dbReference type="RefSeq" id="WP_145269767.1">
    <property type="nucleotide sequence ID" value="NZ_CP036272.1"/>
</dbReference>
<evidence type="ECO:0000256" key="1">
    <source>
        <dbReference type="ARBA" id="ARBA00004202"/>
    </source>
</evidence>
<dbReference type="InterPro" id="IPR003593">
    <property type="entry name" value="AAA+_ATPase"/>
</dbReference>
<dbReference type="Pfam" id="PF02874">
    <property type="entry name" value="ATP-synt_ab_N"/>
    <property type="match status" value="1"/>
</dbReference>
<evidence type="ECO:0000313" key="17">
    <source>
        <dbReference type="Proteomes" id="UP000315003"/>
    </source>
</evidence>
<dbReference type="Pfam" id="PF22919">
    <property type="entry name" value="ATP-synt_VA_C"/>
    <property type="match status" value="1"/>
</dbReference>
<evidence type="ECO:0000256" key="12">
    <source>
        <dbReference type="ARBA" id="ARBA00052325"/>
    </source>
</evidence>
<dbReference type="PANTHER" id="PTHR15184">
    <property type="entry name" value="ATP SYNTHASE"/>
    <property type="match status" value="1"/>
</dbReference>
<dbReference type="PROSITE" id="PS00152">
    <property type="entry name" value="ATPASE_ALPHA_BETA"/>
    <property type="match status" value="1"/>
</dbReference>
<dbReference type="FunFam" id="2.40.10.170:FF:000005">
    <property type="entry name" value="ATP synthase subunit beta"/>
    <property type="match status" value="1"/>
</dbReference>
<evidence type="ECO:0000256" key="2">
    <source>
        <dbReference type="ARBA" id="ARBA00008936"/>
    </source>
</evidence>
<dbReference type="SUPFAM" id="SSF50615">
    <property type="entry name" value="N-terminal domain of alpha and beta subunits of F1 ATP synthase"/>
    <property type="match status" value="1"/>
</dbReference>
<evidence type="ECO:0000256" key="5">
    <source>
        <dbReference type="ARBA" id="ARBA00022781"/>
    </source>
</evidence>
<dbReference type="NCBIfam" id="TIGR01039">
    <property type="entry name" value="atpD"/>
    <property type="match status" value="1"/>
</dbReference>
<keyword evidence="17" id="KW-1185">Reference proteome</keyword>
<proteinExistence type="inferred from homology"/>
<keyword evidence="14" id="KW-1003">Cell membrane</keyword>
<dbReference type="InterPro" id="IPR050053">
    <property type="entry name" value="ATPase_alpha/beta_chains"/>
</dbReference>
<dbReference type="Pfam" id="PF00006">
    <property type="entry name" value="ATP-synt_ab"/>
    <property type="match status" value="1"/>
</dbReference>
<evidence type="ECO:0000256" key="8">
    <source>
        <dbReference type="ARBA" id="ARBA00023065"/>
    </source>
</evidence>
<keyword evidence="3 14" id="KW-0813">Transport</keyword>
<evidence type="ECO:0000256" key="11">
    <source>
        <dbReference type="ARBA" id="ARBA00023310"/>
    </source>
</evidence>
<dbReference type="InterPro" id="IPR024034">
    <property type="entry name" value="ATPase_F1/V1_b/a_C"/>
</dbReference>